<name>A0A179UU95_BLAGS</name>
<dbReference type="KEGG" id="bgh:BDBG_06429"/>
<dbReference type="OrthoDB" id="4185642at2759"/>
<gene>
    <name evidence="1" type="ORF">BDBG_06429</name>
</gene>
<dbReference type="RefSeq" id="XP_002623581.1">
    <property type="nucleotide sequence ID" value="XM_002623535.1"/>
</dbReference>
<evidence type="ECO:0000313" key="1">
    <source>
        <dbReference type="EMBL" id="OAT10611.1"/>
    </source>
</evidence>
<accession>A0A179UU95</accession>
<dbReference type="EMBL" id="GG657460">
    <property type="protein sequence ID" value="OAT10611.1"/>
    <property type="molecule type" value="Genomic_DNA"/>
</dbReference>
<evidence type="ECO:0000313" key="2">
    <source>
        <dbReference type="Proteomes" id="UP000002038"/>
    </source>
</evidence>
<proteinExistence type="predicted"/>
<protein>
    <recommendedName>
        <fullName evidence="3">Protein kinase domain-containing protein</fullName>
    </recommendedName>
</protein>
<sequence>MPRHTSLPRGPEGTIYEASGFNNNLRIEINPTKIKFIKELKTSEALLIFHVNYDDMPRVLKVFHNNEDAGYADDRVCDLNHARCKIRAYCSLKRSGICNGGYVPQFYEYTLSLRSTVLAPHLNAFQRDAGLSSAILMEFLLNPLIVNCITYSKEQMTKAVKGIQQIHSALVEHNDPYLKNIMIVPDDSERVV</sequence>
<dbReference type="VEuPathDB" id="FungiDB:BDBG_06429"/>
<dbReference type="AlphaFoldDB" id="A0A179UU95"/>
<reference evidence="2" key="1">
    <citation type="journal article" date="2015" name="PLoS Genet.">
        <title>The dynamic genome and transcriptome of the human fungal pathogen Blastomyces and close relative Emmonsia.</title>
        <authorList>
            <person name="Munoz J.F."/>
            <person name="Gauthier G.M."/>
            <person name="Desjardins C.A."/>
            <person name="Gallo J.E."/>
            <person name="Holder J."/>
            <person name="Sullivan T.D."/>
            <person name="Marty A.J."/>
            <person name="Carmen J.C."/>
            <person name="Chen Z."/>
            <person name="Ding L."/>
            <person name="Gujja S."/>
            <person name="Magrini V."/>
            <person name="Misas E."/>
            <person name="Mitreva M."/>
            <person name="Priest M."/>
            <person name="Saif S."/>
            <person name="Whiston E.A."/>
            <person name="Young S."/>
            <person name="Zeng Q."/>
            <person name="Goldman W.E."/>
            <person name="Mardis E.R."/>
            <person name="Taylor J.W."/>
            <person name="McEwen J.G."/>
            <person name="Clay O.K."/>
            <person name="Klein B.S."/>
            <person name="Cuomo C.A."/>
        </authorList>
    </citation>
    <scope>NUCLEOTIDE SEQUENCE [LARGE SCALE GENOMIC DNA]</scope>
    <source>
        <strain evidence="2">SLH14081</strain>
    </source>
</reference>
<dbReference type="Proteomes" id="UP000002038">
    <property type="component" value="Unassembled WGS sequence"/>
</dbReference>
<dbReference type="InterPro" id="IPR011009">
    <property type="entry name" value="Kinase-like_dom_sf"/>
</dbReference>
<dbReference type="SUPFAM" id="SSF56112">
    <property type="entry name" value="Protein kinase-like (PK-like)"/>
    <property type="match status" value="1"/>
</dbReference>
<dbReference type="GeneID" id="8503514"/>
<evidence type="ECO:0008006" key="3">
    <source>
        <dbReference type="Google" id="ProtNLM"/>
    </source>
</evidence>
<organism evidence="1 2">
    <name type="scientific">Blastomyces gilchristii (strain SLH14081)</name>
    <name type="common">Blastomyces dermatitidis</name>
    <dbReference type="NCBI Taxonomy" id="559298"/>
    <lineage>
        <taxon>Eukaryota</taxon>
        <taxon>Fungi</taxon>
        <taxon>Dikarya</taxon>
        <taxon>Ascomycota</taxon>
        <taxon>Pezizomycotina</taxon>
        <taxon>Eurotiomycetes</taxon>
        <taxon>Eurotiomycetidae</taxon>
        <taxon>Onygenales</taxon>
        <taxon>Ajellomycetaceae</taxon>
        <taxon>Blastomyces</taxon>
    </lineage>
</organism>
<keyword evidence="2" id="KW-1185">Reference proteome</keyword>